<feature type="transmembrane region" description="Helical" evidence="7">
    <location>
        <begin position="117"/>
        <end position="140"/>
    </location>
</feature>
<evidence type="ECO:0000259" key="9">
    <source>
        <dbReference type="Pfam" id="PF01757"/>
    </source>
</evidence>
<gene>
    <name evidence="7 10" type="primary">wecH</name>
    <name evidence="10" type="ORF">ENKO_41230</name>
</gene>
<comment type="similarity">
    <text evidence="2 7">Belongs to the acyltransferase 3 family.</text>
</comment>
<dbReference type="InterPro" id="IPR002656">
    <property type="entry name" value="Acyl_transf_3_dom"/>
</dbReference>
<feature type="domain" description="Acyltransferase 3" evidence="9">
    <location>
        <begin position="43"/>
        <end position="356"/>
    </location>
</feature>
<evidence type="ECO:0000256" key="8">
    <source>
        <dbReference type="SAM" id="MobiDB-lite"/>
    </source>
</evidence>
<dbReference type="Proteomes" id="UP000682928">
    <property type="component" value="Chromosome"/>
</dbReference>
<dbReference type="GO" id="GO:0009246">
    <property type="term" value="P:enterobacterial common antigen biosynthetic process"/>
    <property type="evidence" value="ECO:0007669"/>
    <property type="project" value="UniProtKB-UniRule"/>
</dbReference>
<dbReference type="HAMAP" id="MF_01949">
    <property type="entry name" value="Acetyltr_WecH"/>
    <property type="match status" value="1"/>
</dbReference>
<evidence type="ECO:0000256" key="4">
    <source>
        <dbReference type="ARBA" id="ARBA00022692"/>
    </source>
</evidence>
<comment type="pathway">
    <text evidence="7">Bacterial outer membrane biogenesis; enterobacterial common antigen biosynthesis.</text>
</comment>
<evidence type="ECO:0000256" key="5">
    <source>
        <dbReference type="ARBA" id="ARBA00022989"/>
    </source>
</evidence>
<organism evidence="10 11">
    <name type="scientific">Enterobacter kobei</name>
    <dbReference type="NCBI Taxonomy" id="208224"/>
    <lineage>
        <taxon>Bacteria</taxon>
        <taxon>Pseudomonadati</taxon>
        <taxon>Pseudomonadota</taxon>
        <taxon>Gammaproteobacteria</taxon>
        <taxon>Enterobacterales</taxon>
        <taxon>Enterobacteriaceae</taxon>
        <taxon>Enterobacter</taxon>
        <taxon>Enterobacter cloacae complex</taxon>
    </lineage>
</organism>
<evidence type="ECO:0000256" key="1">
    <source>
        <dbReference type="ARBA" id="ARBA00004651"/>
    </source>
</evidence>
<dbReference type="EMBL" id="AP024590">
    <property type="protein sequence ID" value="BCU57529.1"/>
    <property type="molecule type" value="Genomic_DNA"/>
</dbReference>
<feature type="transmembrane region" description="Helical" evidence="7">
    <location>
        <begin position="240"/>
        <end position="261"/>
    </location>
</feature>
<feature type="region of interest" description="Disordered" evidence="8">
    <location>
        <begin position="1"/>
        <end position="24"/>
    </location>
</feature>
<comment type="function">
    <text evidence="7">Responsible for the incorporation of O-acetyl groups into the enterobacterial common antigen (ECA) trisaccharide repeat units.</text>
</comment>
<feature type="transmembrane region" description="Helical" evidence="7">
    <location>
        <begin position="305"/>
        <end position="326"/>
    </location>
</feature>
<dbReference type="PANTHER" id="PTHR40074:SF2">
    <property type="entry name" value="O-ACETYLTRANSFERASE WECH"/>
    <property type="match status" value="1"/>
</dbReference>
<evidence type="ECO:0000256" key="3">
    <source>
        <dbReference type="ARBA" id="ARBA00022475"/>
    </source>
</evidence>
<keyword evidence="5 7" id="KW-1133">Transmembrane helix</keyword>
<evidence type="ECO:0000256" key="6">
    <source>
        <dbReference type="ARBA" id="ARBA00023136"/>
    </source>
</evidence>
<dbReference type="PANTHER" id="PTHR40074">
    <property type="entry name" value="O-ACETYLTRANSFERASE WECH"/>
    <property type="match status" value="1"/>
</dbReference>
<dbReference type="EC" id="2.3.1.-" evidence="7"/>
<keyword evidence="4 7" id="KW-0812">Transmembrane</keyword>
<reference evidence="10" key="1">
    <citation type="submission" date="2021-04" db="EMBL/GenBank/DDBJ databases">
        <title>Difference and commonality of drug resistance evolution in various bacteria. and drug sensitivity profiles.</title>
        <authorList>
            <person name="Maeda T."/>
            <person name="Shibai A."/>
            <person name="Kawada K."/>
            <person name="Kotani H."/>
            <person name="Tarusawa Y."/>
            <person name="Tanabe K."/>
            <person name="Furusawa C."/>
        </authorList>
    </citation>
    <scope>NUCLEOTIDE SEQUENCE</scope>
    <source>
        <strain evidence="10">JCM 8580</strain>
    </source>
</reference>
<evidence type="ECO:0000256" key="2">
    <source>
        <dbReference type="ARBA" id="ARBA00007400"/>
    </source>
</evidence>
<keyword evidence="7" id="KW-0997">Cell inner membrane</keyword>
<evidence type="ECO:0000256" key="7">
    <source>
        <dbReference type="HAMAP-Rule" id="MF_01949"/>
    </source>
</evidence>
<dbReference type="GO" id="GO:0016413">
    <property type="term" value="F:O-acetyltransferase activity"/>
    <property type="evidence" value="ECO:0007669"/>
    <property type="project" value="InterPro"/>
</dbReference>
<dbReference type="GO" id="GO:0005886">
    <property type="term" value="C:plasma membrane"/>
    <property type="evidence" value="ECO:0007669"/>
    <property type="project" value="UniProtKB-SubCell"/>
</dbReference>
<feature type="transmembrane region" description="Helical" evidence="7">
    <location>
        <begin position="210"/>
        <end position="228"/>
    </location>
</feature>
<feature type="transmembrane region" description="Helical" evidence="7">
    <location>
        <begin position="181"/>
        <end position="198"/>
    </location>
</feature>
<dbReference type="InterPro" id="IPR032905">
    <property type="entry name" value="WecH"/>
</dbReference>
<feature type="transmembrane region" description="Helical" evidence="7">
    <location>
        <begin position="49"/>
        <end position="67"/>
    </location>
</feature>
<keyword evidence="3 7" id="KW-1003">Cell membrane</keyword>
<keyword evidence="7" id="KW-0808">Transferase</keyword>
<protein>
    <recommendedName>
        <fullName evidence="7">O-acetyltransferase WecH</fullName>
        <ecNumber evidence="7">2.3.1.-</ecNumber>
    </recommendedName>
</protein>
<name>A0AA86IUN4_9ENTR</name>
<dbReference type="AlphaFoldDB" id="A0AA86IUN4"/>
<proteinExistence type="inferred from homology"/>
<evidence type="ECO:0000313" key="11">
    <source>
        <dbReference type="Proteomes" id="UP000682928"/>
    </source>
</evidence>
<keyword evidence="6 7" id="KW-0472">Membrane</keyword>
<sequence>MQTQDASHKRKRGNSELSSDNTPEIAGQSLFKTDIGEQMQSKINWIDNLRGIACLMVVMIHTTSWYITNAQSVSPLYWDIANVLNSASRVSVPLFFMISGYLFFGERSAQPRHFLRIGLCLLFYSLVAFLYITFFTSINGELSLRNLLQKPVFYHLWFFFAIIVIYLLSPLIQVKSVSGKMLLALTVVIGVVANPNTLSLKTGGVEWLPVNLYINGDTFYYVLYGILGRALGMMDTQRKYLSGLCAALFIAAVFVISRGTLHELRWRGNFADTWYLYCGPMVFICAISLLTLVKNTLNTRVLPGLGLISRHSLGIYGFHALIIHALRTRGVEIKSWPLLDMVWIFAATLACSLVLSMLLQRLDTRRFVS</sequence>
<feature type="transmembrane region" description="Helical" evidence="7">
    <location>
        <begin position="87"/>
        <end position="105"/>
    </location>
</feature>
<evidence type="ECO:0000313" key="10">
    <source>
        <dbReference type="EMBL" id="BCU57529.1"/>
    </source>
</evidence>
<accession>A0AA86IUN4</accession>
<comment type="subcellular location">
    <subcellularLocation>
        <location evidence="7">Cell inner membrane</location>
        <topology evidence="7">Multi-pass membrane protein</topology>
    </subcellularLocation>
    <subcellularLocation>
        <location evidence="1">Cell membrane</location>
        <topology evidence="1">Multi-pass membrane protein</topology>
    </subcellularLocation>
</comment>
<keyword evidence="7" id="KW-0012">Acyltransferase</keyword>
<feature type="transmembrane region" description="Helical" evidence="7">
    <location>
        <begin position="273"/>
        <end position="293"/>
    </location>
</feature>
<feature type="transmembrane region" description="Helical" evidence="7">
    <location>
        <begin position="338"/>
        <end position="359"/>
    </location>
</feature>
<feature type="transmembrane region" description="Helical" evidence="7">
    <location>
        <begin position="152"/>
        <end position="169"/>
    </location>
</feature>
<dbReference type="Pfam" id="PF01757">
    <property type="entry name" value="Acyl_transf_3"/>
    <property type="match status" value="1"/>
</dbReference>